<dbReference type="SUPFAM" id="SSF51621">
    <property type="entry name" value="Phosphoenolpyruvate/pyruvate domain"/>
    <property type="match status" value="1"/>
</dbReference>
<name>G2RH42_THETT</name>
<accession>G2RH42</accession>
<dbReference type="InterPro" id="IPR015813">
    <property type="entry name" value="Pyrv/PenolPyrv_kinase-like_dom"/>
</dbReference>
<dbReference type="KEGG" id="ttt:THITE_2093474"/>
<dbReference type="Proteomes" id="UP000008181">
    <property type="component" value="Chromosome 6"/>
</dbReference>
<dbReference type="GeneID" id="11522194"/>
<evidence type="ECO:0000313" key="2">
    <source>
        <dbReference type="Proteomes" id="UP000008181"/>
    </source>
</evidence>
<sequence>MVNPTGTGPRLFREALKRKICLIGPGVFDGVSTKIASAVGFDFLYLAGSGATGSAVGQSDLRNTHLPVIADADTRFGGPLNLRRGHLPLNRLHPGHAGLAEGSDLKYCKGNKIVSFFEQLGLQEALELDEQIENWSRHEAQHTSERQES</sequence>
<organism evidence="1 2">
    <name type="scientific">Thermothielavioides terrestris (strain ATCC 38088 / NRRL 8126)</name>
    <name type="common">Thielavia terrestris</name>
    <dbReference type="NCBI Taxonomy" id="578455"/>
    <lineage>
        <taxon>Eukaryota</taxon>
        <taxon>Fungi</taxon>
        <taxon>Dikarya</taxon>
        <taxon>Ascomycota</taxon>
        <taxon>Pezizomycotina</taxon>
        <taxon>Sordariomycetes</taxon>
        <taxon>Sordariomycetidae</taxon>
        <taxon>Sordariales</taxon>
        <taxon>Chaetomiaceae</taxon>
        <taxon>Thermothielavioides</taxon>
        <taxon>Thermothielavioides terrestris</taxon>
    </lineage>
</organism>
<proteinExistence type="predicted"/>
<evidence type="ECO:0000313" key="1">
    <source>
        <dbReference type="EMBL" id="AEO71973.1"/>
    </source>
</evidence>
<keyword evidence="2" id="KW-1185">Reference proteome</keyword>
<protein>
    <submittedName>
        <fullName evidence="1">Uncharacterized protein</fullName>
    </submittedName>
</protein>
<dbReference type="STRING" id="578455.G2RH42"/>
<dbReference type="AlphaFoldDB" id="G2RH42"/>
<dbReference type="RefSeq" id="XP_003658309.1">
    <property type="nucleotide sequence ID" value="XM_003658261.1"/>
</dbReference>
<dbReference type="HOGENOM" id="CLU_1750965_0_0_1"/>
<reference evidence="1 2" key="1">
    <citation type="journal article" date="2011" name="Nat. Biotechnol.">
        <title>Comparative genomic analysis of the thermophilic biomass-degrading fungi Myceliophthora thermophila and Thielavia terrestris.</title>
        <authorList>
            <person name="Berka R.M."/>
            <person name="Grigoriev I.V."/>
            <person name="Otillar R."/>
            <person name="Salamov A."/>
            <person name="Grimwood J."/>
            <person name="Reid I."/>
            <person name="Ishmael N."/>
            <person name="John T."/>
            <person name="Darmond C."/>
            <person name="Moisan M.-C."/>
            <person name="Henrissat B."/>
            <person name="Coutinho P.M."/>
            <person name="Lombard V."/>
            <person name="Natvig D.O."/>
            <person name="Lindquist E."/>
            <person name="Schmutz J."/>
            <person name="Lucas S."/>
            <person name="Harris P."/>
            <person name="Powlowski J."/>
            <person name="Bellemare A."/>
            <person name="Taylor D."/>
            <person name="Butler G."/>
            <person name="de Vries R.P."/>
            <person name="Allijn I.E."/>
            <person name="van den Brink J."/>
            <person name="Ushinsky S."/>
            <person name="Storms R."/>
            <person name="Powell A.J."/>
            <person name="Paulsen I.T."/>
            <person name="Elbourne L.D.H."/>
            <person name="Baker S.E."/>
            <person name="Magnuson J."/>
            <person name="LaBoissiere S."/>
            <person name="Clutterbuck A.J."/>
            <person name="Martinez D."/>
            <person name="Wogulis M."/>
            <person name="de Leon A.L."/>
            <person name="Rey M.W."/>
            <person name="Tsang A."/>
        </authorList>
    </citation>
    <scope>NUCLEOTIDE SEQUENCE [LARGE SCALE GENOMIC DNA]</scope>
    <source>
        <strain evidence="2">ATCC 38088 / NRRL 8126</strain>
    </source>
</reference>
<dbReference type="GO" id="GO:0003824">
    <property type="term" value="F:catalytic activity"/>
    <property type="evidence" value="ECO:0007669"/>
    <property type="project" value="InterPro"/>
</dbReference>
<dbReference type="Gene3D" id="3.20.20.60">
    <property type="entry name" value="Phosphoenolpyruvate-binding domains"/>
    <property type="match status" value="1"/>
</dbReference>
<dbReference type="OrthoDB" id="1923844at2759"/>
<dbReference type="EMBL" id="CP003014">
    <property type="protein sequence ID" value="AEO71973.1"/>
    <property type="molecule type" value="Genomic_DNA"/>
</dbReference>
<dbReference type="InterPro" id="IPR040442">
    <property type="entry name" value="Pyrv_kinase-like_dom_sf"/>
</dbReference>
<gene>
    <name evidence="1" type="ORF">THITE_2093474</name>
</gene>